<evidence type="ECO:0000256" key="13">
    <source>
        <dbReference type="HAMAP-Rule" id="MF_00969"/>
    </source>
</evidence>
<evidence type="ECO:0000256" key="11">
    <source>
        <dbReference type="ARBA" id="ARBA00061399"/>
    </source>
</evidence>
<dbReference type="Proteomes" id="UP000339690">
    <property type="component" value="Chromosome"/>
</dbReference>
<dbReference type="GO" id="GO:0006355">
    <property type="term" value="P:regulation of DNA-templated transcription"/>
    <property type="evidence" value="ECO:0007669"/>
    <property type="project" value="UniProtKB-UniRule"/>
</dbReference>
<dbReference type="InterPro" id="IPR041471">
    <property type="entry name" value="UvrB_inter"/>
</dbReference>
<dbReference type="InterPro" id="IPR003711">
    <property type="entry name" value="CarD-like/TRCF_RID"/>
</dbReference>
<evidence type="ECO:0000256" key="3">
    <source>
        <dbReference type="ARBA" id="ARBA00022741"/>
    </source>
</evidence>
<evidence type="ECO:0000256" key="12">
    <source>
        <dbReference type="ARBA" id="ARBA00070128"/>
    </source>
</evidence>
<dbReference type="GO" id="GO:0003678">
    <property type="term" value="F:DNA helicase activity"/>
    <property type="evidence" value="ECO:0007669"/>
    <property type="project" value="TreeGrafter"/>
</dbReference>
<evidence type="ECO:0000256" key="8">
    <source>
        <dbReference type="ARBA" id="ARBA00023125"/>
    </source>
</evidence>
<dbReference type="SMART" id="SM01058">
    <property type="entry name" value="CarD_TRCF"/>
    <property type="match status" value="1"/>
</dbReference>
<dbReference type="SMART" id="SM00982">
    <property type="entry name" value="TRCF"/>
    <property type="match status" value="1"/>
</dbReference>
<feature type="domain" description="Helicase ATP-binding" evidence="14">
    <location>
        <begin position="638"/>
        <end position="799"/>
    </location>
</feature>
<dbReference type="Pfam" id="PF02559">
    <property type="entry name" value="CarD_TRCF_RID"/>
    <property type="match status" value="1"/>
</dbReference>
<dbReference type="InterPro" id="IPR037235">
    <property type="entry name" value="TRCF-like_C_D7"/>
</dbReference>
<keyword evidence="7 13" id="KW-0067">ATP-binding</keyword>
<dbReference type="PANTHER" id="PTHR47964">
    <property type="entry name" value="ATP-DEPENDENT DNA HELICASE HOMOLOG RECG, CHLOROPLASTIC"/>
    <property type="match status" value="1"/>
</dbReference>
<keyword evidence="4 13" id="KW-0227">DNA damage</keyword>
<dbReference type="HAMAP" id="MF_00969">
    <property type="entry name" value="TRCF"/>
    <property type="match status" value="1"/>
</dbReference>
<dbReference type="InterPro" id="IPR005118">
    <property type="entry name" value="TRCF_C"/>
</dbReference>
<evidence type="ECO:0000259" key="15">
    <source>
        <dbReference type="PROSITE" id="PS51194"/>
    </source>
</evidence>
<dbReference type="GO" id="GO:0005737">
    <property type="term" value="C:cytoplasm"/>
    <property type="evidence" value="ECO:0007669"/>
    <property type="project" value="UniProtKB-SubCell"/>
</dbReference>
<comment type="subcellular location">
    <subcellularLocation>
        <location evidence="1 13">Cytoplasm</location>
    </subcellularLocation>
</comment>
<keyword evidence="9 13" id="KW-0234">DNA repair</keyword>
<dbReference type="InterPro" id="IPR036101">
    <property type="entry name" value="CarD-like/TRCF_RID_sf"/>
</dbReference>
<dbReference type="GO" id="GO:0016787">
    <property type="term" value="F:hydrolase activity"/>
    <property type="evidence" value="ECO:0007669"/>
    <property type="project" value="UniProtKB-KW"/>
</dbReference>
<keyword evidence="3 13" id="KW-0547">Nucleotide-binding</keyword>
<dbReference type="EMBL" id="CP045915">
    <property type="protein sequence ID" value="QGH32651.1"/>
    <property type="molecule type" value="Genomic_DNA"/>
</dbReference>
<gene>
    <name evidence="13 16" type="primary">mfd</name>
    <name evidence="16" type="ORF">GI584_00500</name>
</gene>
<accession>A0A5Q2TEW9</accession>
<dbReference type="InterPro" id="IPR004576">
    <property type="entry name" value="Mfd"/>
</dbReference>
<proteinExistence type="inferred from homology"/>
<protein>
    <recommendedName>
        <fullName evidence="12 13">Transcription-repair-coupling factor</fullName>
        <shortName evidence="13">TRCF</shortName>
        <ecNumber evidence="13">3.6.4.-</ecNumber>
    </recommendedName>
</protein>
<keyword evidence="17" id="KW-1185">Reference proteome</keyword>
<organism evidence="16 17">
    <name type="scientific">Gracilibacillus salitolerans</name>
    <dbReference type="NCBI Taxonomy" id="2663022"/>
    <lineage>
        <taxon>Bacteria</taxon>
        <taxon>Bacillati</taxon>
        <taxon>Bacillota</taxon>
        <taxon>Bacilli</taxon>
        <taxon>Bacillales</taxon>
        <taxon>Bacillaceae</taxon>
        <taxon>Gracilibacillus</taxon>
    </lineage>
</organism>
<dbReference type="AlphaFoldDB" id="A0A5Q2TEW9"/>
<dbReference type="Pfam" id="PF00271">
    <property type="entry name" value="Helicase_C"/>
    <property type="match status" value="1"/>
</dbReference>
<dbReference type="PROSITE" id="PS51192">
    <property type="entry name" value="HELICASE_ATP_BIND_1"/>
    <property type="match status" value="1"/>
</dbReference>
<comment type="similarity">
    <text evidence="11 13">In the C-terminal section; belongs to the helicase family. RecG subfamily.</text>
</comment>
<evidence type="ECO:0000256" key="2">
    <source>
        <dbReference type="ARBA" id="ARBA00022490"/>
    </source>
</evidence>
<dbReference type="Gene3D" id="3.90.1150.50">
    <property type="entry name" value="Transcription-repair-coupling factor, D7 domain"/>
    <property type="match status" value="1"/>
</dbReference>
<evidence type="ECO:0000256" key="5">
    <source>
        <dbReference type="ARBA" id="ARBA00022801"/>
    </source>
</evidence>
<dbReference type="GO" id="GO:0005524">
    <property type="term" value="F:ATP binding"/>
    <property type="evidence" value="ECO:0007669"/>
    <property type="project" value="UniProtKB-UniRule"/>
</dbReference>
<sequence>MYEIKQYLQNRDDVYSIINGIESGLKEQLVSGLSGSARSMFTTLIQEATRKKTLIVTHQLTQAQQLYEDMLEFSEQKDVYLYPVNELLASELAIASPELLSQRISALTNWLNKDHAILIAPVAALKRMLPPMEYWQTYQLHFELEQVINIDQTLEYLVEMGYIRQDMASSPGEFSLRGGILDIYPITEAQPLRIELFDDEIDSIRYYDAESQRSLEKQEQITVVPTTELLLKDSDLVAAAQKLEQSLNKTVKKIKNKSDQQVLTETITADIDRLDHCERFQEMRKYASFFYDNNYSLLDYLPEDGYIILDEMSRIQETASHLDNEEQEWLKDNLQRGKAVSDSRLSFDWHQVWGNMKQQRLYLSVFLRHIPNTNPSNIVNLSCRAMQQFHGQMNLLENEMDRWHKGEFSVIILAPNPGRMEKIQSVLEDYQMSATISETLPNLPIQQPVITIGNVSGGFELPMHKIAVITENELFKQKTTRKKRKPKISNAERIKSYQELQVGDYVVHANHGIGRYIGIETLEVNGLHKDFMLVKYSGDDKLFVPIDQIDLVQKYVGSEGKEPKLYRLGGNDWKKVKSKVQSKVEDIADDLMKLYAEREAARGYAFSPDSEMQRDFELSFPYQETEDQLRCIEEIKQDMEKERPMDRLLCGDVGYGKTEVAIRAAFKAIADGKQVAILVPTTILAQQHYETVMERFQDYPINIGLLSRFRTRKQQTETLKGLKNGTVDIVIGTHRLLSKDVIYKELGLLVVDEEQRFGVKHKEKIKQLKTNVDVLTLTATPIPRTLHMSMLGVRDLSVIETPPENRFPIQTYVMEYNAPLVREAIERELSRGGQVFFLYNRVESIDKIAQDIQALVEDARVSVAHGQMNESELENVMFSFLEGEADVLVSTTIIETGVDIPNVNTLIVYGADRMGLSQLYQLRGRVGRSNRVAYAYFTYQQNKILTEVSEKRLQAIKEFTELGSGFKIAMRDLSIRGAGNILGAQQHGFIDSVGFDMYSQMLNEAVEAKKQGKAVEEVQPFEVELDLKIDAYIPDSYIQDEKQKIDMYKRFQAIYSQEDIHDLREELIDRFGDYPEEVENLFHVSTLKMMSKKERIEAITERKQKIEVLVEDERSQELDGAKLFEFANQYGRLIQLGTENRKLKVQFHFDKSQYVKRYEILEEFIQTLNEMKQTPVA</sequence>
<evidence type="ECO:0000313" key="17">
    <source>
        <dbReference type="Proteomes" id="UP000339690"/>
    </source>
</evidence>
<dbReference type="EC" id="3.6.4.-" evidence="13"/>
<comment type="similarity">
    <text evidence="10 13">In the N-terminal section; belongs to the UvrB family.</text>
</comment>
<evidence type="ECO:0000256" key="9">
    <source>
        <dbReference type="ARBA" id="ARBA00023204"/>
    </source>
</evidence>
<dbReference type="KEGG" id="grc:GI584_00500"/>
<evidence type="ECO:0000256" key="1">
    <source>
        <dbReference type="ARBA" id="ARBA00004496"/>
    </source>
</evidence>
<dbReference type="Gene3D" id="3.40.50.11140">
    <property type="match status" value="1"/>
</dbReference>
<dbReference type="InterPro" id="IPR027417">
    <property type="entry name" value="P-loop_NTPase"/>
</dbReference>
<dbReference type="CDD" id="cd17991">
    <property type="entry name" value="DEXHc_TRCF"/>
    <property type="match status" value="1"/>
</dbReference>
<dbReference type="GO" id="GO:0000716">
    <property type="term" value="P:transcription-coupled nucleotide-excision repair, DNA damage recognition"/>
    <property type="evidence" value="ECO:0007669"/>
    <property type="project" value="UniProtKB-UniRule"/>
</dbReference>
<dbReference type="InterPro" id="IPR047112">
    <property type="entry name" value="RecG/Mfd"/>
</dbReference>
<dbReference type="InterPro" id="IPR011545">
    <property type="entry name" value="DEAD/DEAH_box_helicase_dom"/>
</dbReference>
<dbReference type="Gene3D" id="2.40.10.170">
    <property type="match status" value="1"/>
</dbReference>
<dbReference type="FunFam" id="3.40.50.300:FF:000546">
    <property type="entry name" value="Transcription-repair-coupling factor"/>
    <property type="match status" value="1"/>
</dbReference>
<dbReference type="PROSITE" id="PS51194">
    <property type="entry name" value="HELICASE_CTER"/>
    <property type="match status" value="1"/>
</dbReference>
<dbReference type="Gene3D" id="3.40.50.11180">
    <property type="match status" value="1"/>
</dbReference>
<dbReference type="SUPFAM" id="SSF52540">
    <property type="entry name" value="P-loop containing nucleoside triphosphate hydrolases"/>
    <property type="match status" value="4"/>
</dbReference>
<dbReference type="InterPro" id="IPR001650">
    <property type="entry name" value="Helicase_C-like"/>
</dbReference>
<evidence type="ECO:0000256" key="10">
    <source>
        <dbReference type="ARBA" id="ARBA00061104"/>
    </source>
</evidence>
<dbReference type="SUPFAM" id="SSF141259">
    <property type="entry name" value="CarD-like"/>
    <property type="match status" value="1"/>
</dbReference>
<feature type="domain" description="Helicase C-terminal" evidence="15">
    <location>
        <begin position="820"/>
        <end position="974"/>
    </location>
</feature>
<dbReference type="SMART" id="SM00487">
    <property type="entry name" value="DEXDc"/>
    <property type="match status" value="1"/>
</dbReference>
<evidence type="ECO:0000259" key="14">
    <source>
        <dbReference type="PROSITE" id="PS51192"/>
    </source>
</evidence>
<keyword evidence="2 13" id="KW-0963">Cytoplasm</keyword>
<dbReference type="NCBIfam" id="TIGR00580">
    <property type="entry name" value="mfd"/>
    <property type="match status" value="1"/>
</dbReference>
<evidence type="ECO:0000256" key="4">
    <source>
        <dbReference type="ARBA" id="ARBA00022763"/>
    </source>
</evidence>
<dbReference type="Pfam" id="PF00270">
    <property type="entry name" value="DEAD"/>
    <property type="match status" value="1"/>
</dbReference>
<dbReference type="SUPFAM" id="SSF143517">
    <property type="entry name" value="TRCF domain-like"/>
    <property type="match status" value="1"/>
</dbReference>
<dbReference type="Gene3D" id="3.40.50.300">
    <property type="entry name" value="P-loop containing nucleotide triphosphate hydrolases"/>
    <property type="match status" value="2"/>
</dbReference>
<evidence type="ECO:0000256" key="7">
    <source>
        <dbReference type="ARBA" id="ARBA00022840"/>
    </source>
</evidence>
<dbReference type="InterPro" id="IPR048635">
    <property type="entry name" value="MFD_D3"/>
</dbReference>
<comment type="function">
    <text evidence="13">Couples transcription and DNA repair by recognizing RNA polymerase (RNAP) stalled at DNA lesions. Mediates ATP-dependent release of RNAP and its truncated transcript from the DNA, and recruitment of nucleotide excision repair machinery to the damaged site.</text>
</comment>
<dbReference type="Gene3D" id="3.30.2060.10">
    <property type="entry name" value="Penicillin-binding protein 1b domain"/>
    <property type="match status" value="1"/>
</dbReference>
<dbReference type="GO" id="GO:0003684">
    <property type="term" value="F:damaged DNA binding"/>
    <property type="evidence" value="ECO:0007669"/>
    <property type="project" value="InterPro"/>
</dbReference>
<dbReference type="Pfam" id="PF03461">
    <property type="entry name" value="TRCF"/>
    <property type="match status" value="1"/>
</dbReference>
<dbReference type="SMART" id="SM00490">
    <property type="entry name" value="HELICc"/>
    <property type="match status" value="1"/>
</dbReference>
<reference evidence="16 17" key="1">
    <citation type="submission" date="2019-11" db="EMBL/GenBank/DDBJ databases">
        <title>Gracilibacillus salitolerans sp. nov., a moderate halophile isolated from a saline soil in northwest China.</title>
        <authorList>
            <person name="Gan L."/>
        </authorList>
    </citation>
    <scope>NUCLEOTIDE SEQUENCE [LARGE SCALE GENOMIC DNA]</scope>
    <source>
        <strain evidence="16 17">SCU50</strain>
    </source>
</reference>
<evidence type="ECO:0000313" key="16">
    <source>
        <dbReference type="EMBL" id="QGH32651.1"/>
    </source>
</evidence>
<dbReference type="InterPro" id="IPR014001">
    <property type="entry name" value="Helicase_ATP-bd"/>
</dbReference>
<dbReference type="RefSeq" id="WP_153789903.1">
    <property type="nucleotide sequence ID" value="NZ_CP045915.1"/>
</dbReference>
<keyword evidence="5 13" id="KW-0378">Hydrolase</keyword>
<evidence type="ECO:0000256" key="6">
    <source>
        <dbReference type="ARBA" id="ARBA00022806"/>
    </source>
</evidence>
<dbReference type="Pfam" id="PF17757">
    <property type="entry name" value="UvrB_inter"/>
    <property type="match status" value="1"/>
</dbReference>
<keyword evidence="6" id="KW-0347">Helicase</keyword>
<dbReference type="Pfam" id="PF21132">
    <property type="entry name" value="MFD_D3"/>
    <property type="match status" value="1"/>
</dbReference>
<name>A0A5Q2TEW9_9BACI</name>
<keyword evidence="8 13" id="KW-0238">DNA-binding</keyword>
<dbReference type="PANTHER" id="PTHR47964:SF1">
    <property type="entry name" value="ATP-DEPENDENT DNA HELICASE HOMOLOG RECG, CHLOROPLASTIC"/>
    <property type="match status" value="1"/>
</dbReference>